<evidence type="ECO:0000313" key="4">
    <source>
        <dbReference type="EMBL" id="CAL6016900.1"/>
    </source>
</evidence>
<dbReference type="PANTHER" id="PTHR14237:SF80">
    <property type="entry name" value="MOLYBDENUM COFACTOR SULFURASE"/>
    <property type="match status" value="1"/>
</dbReference>
<feature type="domain" description="Aminotransferase class V" evidence="2">
    <location>
        <begin position="84"/>
        <end position="518"/>
    </location>
</feature>
<accession>A0AA86PSF3</accession>
<keyword evidence="1" id="KW-1133">Transmembrane helix</keyword>
<keyword evidence="5" id="KW-1185">Reference proteome</keyword>
<dbReference type="AlphaFoldDB" id="A0AA86PSF3"/>
<dbReference type="InterPro" id="IPR015421">
    <property type="entry name" value="PyrdxlP-dep_Trfase_major"/>
</dbReference>
<dbReference type="EMBL" id="CAXDID020000077">
    <property type="protein sequence ID" value="CAL6016900.1"/>
    <property type="molecule type" value="Genomic_DNA"/>
</dbReference>
<dbReference type="Gene3D" id="3.90.1150.10">
    <property type="entry name" value="Aspartate Aminotransferase, domain 1"/>
    <property type="match status" value="1"/>
</dbReference>
<dbReference type="EMBL" id="CATOUU010000681">
    <property type="protein sequence ID" value="CAI9940715.1"/>
    <property type="molecule type" value="Genomic_DNA"/>
</dbReference>
<evidence type="ECO:0000256" key="1">
    <source>
        <dbReference type="SAM" id="Phobius"/>
    </source>
</evidence>
<comment type="caution">
    <text evidence="3">The sequence shown here is derived from an EMBL/GenBank/DDBJ whole genome shotgun (WGS) entry which is preliminary data.</text>
</comment>
<dbReference type="Pfam" id="PF00266">
    <property type="entry name" value="Aminotran_5"/>
    <property type="match status" value="1"/>
</dbReference>
<reference evidence="3" key="1">
    <citation type="submission" date="2023-06" db="EMBL/GenBank/DDBJ databases">
        <authorList>
            <person name="Kurt Z."/>
        </authorList>
    </citation>
    <scope>NUCLEOTIDE SEQUENCE</scope>
</reference>
<dbReference type="SUPFAM" id="SSF53383">
    <property type="entry name" value="PLP-dependent transferases"/>
    <property type="match status" value="1"/>
</dbReference>
<evidence type="ECO:0000259" key="2">
    <source>
        <dbReference type="Pfam" id="PF00266"/>
    </source>
</evidence>
<gene>
    <name evidence="4" type="ORF">HINF_LOCUS25730</name>
    <name evidence="3" type="ORF">HINF_LOCUS28360</name>
</gene>
<proteinExistence type="predicted"/>
<protein>
    <submittedName>
        <fullName evidence="3">Molybdenum cofactor sulfurase</fullName>
    </submittedName>
    <submittedName>
        <fullName evidence="4">Molybdenum_cofactor sulfurase</fullName>
    </submittedName>
</protein>
<dbReference type="InterPro" id="IPR015424">
    <property type="entry name" value="PyrdxlP-dep_Trfase"/>
</dbReference>
<sequence>MQQTQTNENQTQRRHHFSLLNLIGILSILTLIFSSVARVYLEYKYRIDPKYTEFLKNHPNYGFNGTIHKLIAKELNYVPNNETYLDFTGAGQYQLKQVRKSLKVLEHSLKCNTHSLSACSKRTEVAIDEVRERILNFFNAPAGSYSVIFTQSSTSALHLIGDSFPWSNKSLYLYAKHNHNSVLGIRSLAKKFNASYQTLSWDQHQKEIINNRTLNARQMTRMYMNVPDDGQITHNLVAFPAECNFSGIKYPLELVQAFEANKEGEKYNPGAWHVLLDAAAFVPTNPLDLNKFPASFVVMSFYKMFGFPTGIGALLVRSDVAALMKKTYFAGGSVVTVSCDTDYCKLKPKYHEKFEDGTLDFISIDQLRYGFDALEELGMENIQDHVWAVTRRFYEGLSQMKHSNGKPLAEFYGNHELNNKKKQGGIVTFNLVDKNGIYIGYSLITKKCADANFMIRAGCSCNPGACHNFLGLNEEMVIKSSMTRTSCGDEQDNIMGKPLGAVRASFGYPTTLEQIDSFLAFLKEQFIDHEESITKVFGLNK</sequence>
<reference evidence="4 5" key="2">
    <citation type="submission" date="2024-07" db="EMBL/GenBank/DDBJ databases">
        <authorList>
            <person name="Akdeniz Z."/>
        </authorList>
    </citation>
    <scope>NUCLEOTIDE SEQUENCE [LARGE SCALE GENOMIC DNA]</scope>
</reference>
<organism evidence="3">
    <name type="scientific">Hexamita inflata</name>
    <dbReference type="NCBI Taxonomy" id="28002"/>
    <lineage>
        <taxon>Eukaryota</taxon>
        <taxon>Metamonada</taxon>
        <taxon>Diplomonadida</taxon>
        <taxon>Hexamitidae</taxon>
        <taxon>Hexamitinae</taxon>
        <taxon>Hexamita</taxon>
    </lineage>
</organism>
<evidence type="ECO:0000313" key="5">
    <source>
        <dbReference type="Proteomes" id="UP001642409"/>
    </source>
</evidence>
<dbReference type="InterPro" id="IPR000192">
    <property type="entry name" value="Aminotrans_V_dom"/>
</dbReference>
<feature type="transmembrane region" description="Helical" evidence="1">
    <location>
        <begin position="20"/>
        <end position="41"/>
    </location>
</feature>
<dbReference type="Proteomes" id="UP001642409">
    <property type="component" value="Unassembled WGS sequence"/>
</dbReference>
<keyword evidence="1" id="KW-0812">Transmembrane</keyword>
<evidence type="ECO:0000313" key="3">
    <source>
        <dbReference type="EMBL" id="CAI9940715.1"/>
    </source>
</evidence>
<dbReference type="Gene3D" id="3.40.640.10">
    <property type="entry name" value="Type I PLP-dependent aspartate aminotransferase-like (Major domain)"/>
    <property type="match status" value="1"/>
</dbReference>
<name>A0AA86PSF3_9EUKA</name>
<keyword evidence="1" id="KW-0472">Membrane</keyword>
<dbReference type="InterPro" id="IPR015422">
    <property type="entry name" value="PyrdxlP-dep_Trfase_small"/>
</dbReference>
<dbReference type="PANTHER" id="PTHR14237">
    <property type="entry name" value="MOLYBDOPTERIN COFACTOR SULFURASE MOSC"/>
    <property type="match status" value="1"/>
</dbReference>